<feature type="binding site" evidence="2">
    <location>
        <position position="42"/>
    </location>
    <ligand>
        <name>Fe cation</name>
        <dbReference type="ChEBI" id="CHEBI:24875"/>
        <label>1</label>
    </ligand>
</feature>
<feature type="binding site" evidence="2">
    <location>
        <position position="152"/>
    </location>
    <ligand>
        <name>Fe cation</name>
        <dbReference type="ChEBI" id="CHEBI:24875"/>
        <label>2</label>
    </ligand>
</feature>
<gene>
    <name evidence="3" type="ORF">L21SP2_1339</name>
</gene>
<dbReference type="OrthoDB" id="9801109at2"/>
<evidence type="ECO:0000256" key="2">
    <source>
        <dbReference type="PIRSR" id="PIRSR004789-51"/>
    </source>
</evidence>
<feature type="binding site" evidence="2">
    <location>
        <position position="41"/>
    </location>
    <ligand>
        <name>Fe cation</name>
        <dbReference type="ChEBI" id="CHEBI:24875"/>
        <label>2</label>
    </ligand>
</feature>
<evidence type="ECO:0000313" key="3">
    <source>
        <dbReference type="EMBL" id="AHC14738.1"/>
    </source>
</evidence>
<dbReference type="STRING" id="1307761.L21SP2_1339"/>
<proteinExistence type="predicted"/>
<feature type="binding site" evidence="2">
    <location>
        <position position="69"/>
    </location>
    <ligand>
        <name>Fe cation</name>
        <dbReference type="ChEBI" id="CHEBI:24875"/>
        <label>2</label>
    </ligand>
</feature>
<dbReference type="PIRSF" id="PIRSF004789">
    <property type="entry name" value="DR1281"/>
    <property type="match status" value="1"/>
</dbReference>
<keyword evidence="4" id="KW-1185">Reference proteome</keyword>
<dbReference type="InterPro" id="IPR029052">
    <property type="entry name" value="Metallo-depent_PP-like"/>
</dbReference>
<keyword evidence="2" id="KW-0479">Metal-binding</keyword>
<sequence length="263" mass="28797">MERTILAIGDIIGKPGMRALFAMLPKMKKTYKADLTIVNGENASDGFGLTPELADTIFQSGADVITSGNHIWQQREIYRYLDEQPMMLRPANYPSGNPGHGSCIFNAGGIRLAVLNLQGRYGMWPIDCPFKKANELLRKVKSEADAVIVDFHAENPQEKEALAYHLDGKITALFGTHTHIQTADQRVLPSGTGFITDIGSTGPDQSIIGFDANIGIQRHLTDLPLRNEVSENSAVVSALVVRFDEQSPLTTTEIFPVREAAGF</sequence>
<dbReference type="AlphaFoldDB" id="V5WG15"/>
<dbReference type="PANTHER" id="PTHR36303:SF1">
    <property type="entry name" value="2',3'-CYCLIC-NUCLEOTIDE 2'-PHOSPHODIESTERASE"/>
    <property type="match status" value="1"/>
</dbReference>
<feature type="binding site" evidence="2">
    <location>
        <position position="10"/>
    </location>
    <ligand>
        <name>Fe cation</name>
        <dbReference type="ChEBI" id="CHEBI:24875"/>
        <label>1</label>
    </ligand>
</feature>
<accession>V5WG15</accession>
<protein>
    <submittedName>
        <fullName evidence="3">Phosphoesterase</fullName>
    </submittedName>
</protein>
<dbReference type="PATRIC" id="fig|1307761.3.peg.1332"/>
<dbReference type="SUPFAM" id="SSF56300">
    <property type="entry name" value="Metallo-dependent phosphatases"/>
    <property type="match status" value="1"/>
</dbReference>
<dbReference type="GO" id="GO:0004113">
    <property type="term" value="F:2',3'-cyclic-nucleotide 3'-phosphodiesterase activity"/>
    <property type="evidence" value="ECO:0007669"/>
    <property type="project" value="TreeGrafter"/>
</dbReference>
<dbReference type="GO" id="GO:0046872">
    <property type="term" value="F:metal ion binding"/>
    <property type="evidence" value="ECO:0007669"/>
    <property type="project" value="UniProtKB-KW"/>
</dbReference>
<feature type="binding site" evidence="2">
    <location>
        <position position="177"/>
    </location>
    <ligand>
        <name>Fe cation</name>
        <dbReference type="ChEBI" id="CHEBI:24875"/>
        <label>2</label>
    </ligand>
</feature>
<dbReference type="KEGG" id="slr:L21SP2_1339"/>
<dbReference type="InterPro" id="IPR005235">
    <property type="entry name" value="YmdB-like"/>
</dbReference>
<organism evidence="3 4">
    <name type="scientific">Salinispira pacifica</name>
    <dbReference type="NCBI Taxonomy" id="1307761"/>
    <lineage>
        <taxon>Bacteria</taxon>
        <taxon>Pseudomonadati</taxon>
        <taxon>Spirochaetota</taxon>
        <taxon>Spirochaetia</taxon>
        <taxon>Spirochaetales</taxon>
        <taxon>Spirochaetaceae</taxon>
        <taxon>Salinispira</taxon>
    </lineage>
</organism>
<dbReference type="eggNOG" id="COG1692">
    <property type="taxonomic scope" value="Bacteria"/>
</dbReference>
<dbReference type="HOGENOM" id="CLU_068238_0_0_12"/>
<name>V5WG15_9SPIO</name>
<reference evidence="3 4" key="1">
    <citation type="journal article" date="2015" name="Stand. Genomic Sci.">
        <title>Complete genome sequence and description of Salinispira pacifica gen. nov., sp. nov., a novel spirochaete isolated form a hypersaline microbial mat.</title>
        <authorList>
            <person name="Ben Hania W."/>
            <person name="Joseph M."/>
            <person name="Schumann P."/>
            <person name="Bunk B."/>
            <person name="Fiebig A."/>
            <person name="Sproer C."/>
            <person name="Klenk H.P."/>
            <person name="Fardeau M.L."/>
            <person name="Spring S."/>
        </authorList>
    </citation>
    <scope>NUCLEOTIDE SEQUENCE [LARGE SCALE GENOMIC DNA]</scope>
    <source>
        <strain evidence="3 4">L21-RPul-D2</strain>
    </source>
</reference>
<evidence type="ECO:0000313" key="4">
    <source>
        <dbReference type="Proteomes" id="UP000018680"/>
    </source>
</evidence>
<evidence type="ECO:0000256" key="1">
    <source>
        <dbReference type="PIRSR" id="PIRSR004789-50"/>
    </source>
</evidence>
<dbReference type="Gene3D" id="3.60.21.10">
    <property type="match status" value="1"/>
</dbReference>
<feature type="active site" description="Proton donor" evidence="1">
    <location>
        <position position="70"/>
    </location>
</feature>
<dbReference type="EMBL" id="CP006939">
    <property type="protein sequence ID" value="AHC14738.1"/>
    <property type="molecule type" value="Genomic_DNA"/>
</dbReference>
<dbReference type="Pfam" id="PF13277">
    <property type="entry name" value="YmdB"/>
    <property type="match status" value="1"/>
</dbReference>
<feature type="binding site" evidence="2">
    <location>
        <position position="41"/>
    </location>
    <ligand>
        <name>Fe cation</name>
        <dbReference type="ChEBI" id="CHEBI:24875"/>
        <label>1</label>
    </ligand>
</feature>
<feature type="binding site" evidence="2">
    <location>
        <position position="179"/>
    </location>
    <ligand>
        <name>Fe cation</name>
        <dbReference type="ChEBI" id="CHEBI:24875"/>
        <label>1</label>
    </ligand>
</feature>
<dbReference type="PANTHER" id="PTHR36303">
    <property type="entry name" value="2',3'-CYCLIC-NUCLEOTIDE 2'-PHOSPHODIESTERASE"/>
    <property type="match status" value="1"/>
</dbReference>
<dbReference type="Proteomes" id="UP000018680">
    <property type="component" value="Chromosome"/>
</dbReference>
<dbReference type="NCBIfam" id="TIGR00282">
    <property type="entry name" value="TIGR00282 family metallophosphoesterase"/>
    <property type="match status" value="1"/>
</dbReference>